<organism evidence="1 2">
    <name type="scientific">Clarias magur</name>
    <name type="common">Asian catfish</name>
    <name type="synonym">Macropteronotus magur</name>
    <dbReference type="NCBI Taxonomy" id="1594786"/>
    <lineage>
        <taxon>Eukaryota</taxon>
        <taxon>Metazoa</taxon>
        <taxon>Chordata</taxon>
        <taxon>Craniata</taxon>
        <taxon>Vertebrata</taxon>
        <taxon>Euteleostomi</taxon>
        <taxon>Actinopterygii</taxon>
        <taxon>Neopterygii</taxon>
        <taxon>Teleostei</taxon>
        <taxon>Ostariophysi</taxon>
        <taxon>Siluriformes</taxon>
        <taxon>Clariidae</taxon>
        <taxon>Clarias</taxon>
    </lineage>
</organism>
<reference evidence="1" key="1">
    <citation type="submission" date="2020-07" db="EMBL/GenBank/DDBJ databases">
        <title>Clarias magur genome sequencing, assembly and annotation.</title>
        <authorList>
            <person name="Kushwaha B."/>
            <person name="Kumar R."/>
            <person name="Das P."/>
            <person name="Joshi C.G."/>
            <person name="Kumar D."/>
            <person name="Nagpure N.S."/>
            <person name="Pandey M."/>
            <person name="Agarwal S."/>
            <person name="Srivastava S."/>
            <person name="Singh M."/>
            <person name="Sahoo L."/>
            <person name="Jayasankar P."/>
            <person name="Meher P.K."/>
            <person name="Koringa P.G."/>
            <person name="Iquebal M.A."/>
            <person name="Das S.P."/>
            <person name="Bit A."/>
            <person name="Patnaik S."/>
            <person name="Patel N."/>
            <person name="Shah T.M."/>
            <person name="Hinsu A."/>
            <person name="Jena J.K."/>
        </authorList>
    </citation>
    <scope>NUCLEOTIDE SEQUENCE</scope>
    <source>
        <strain evidence="1">CIFAMagur01</strain>
        <tissue evidence="1">Testis</tissue>
    </source>
</reference>
<sequence>RTSRDPTMMNPEEIKCENLEPIEMSSTYQISSGTPAVVKSEEIELEIPEPKESLSSPQSSS</sequence>
<gene>
    <name evidence="1" type="ORF">DAT39_022318</name>
</gene>
<dbReference type="EMBL" id="QNUK01001120">
    <property type="protein sequence ID" value="KAF5887258.1"/>
    <property type="molecule type" value="Genomic_DNA"/>
</dbReference>
<protein>
    <submittedName>
        <fullName evidence="1">Uncharacterized protein</fullName>
    </submittedName>
</protein>
<feature type="non-terminal residue" evidence="1">
    <location>
        <position position="1"/>
    </location>
</feature>
<accession>A0A8J4TUT9</accession>
<name>A0A8J4TUT9_CLAMG</name>
<proteinExistence type="predicted"/>
<dbReference type="Proteomes" id="UP000727407">
    <property type="component" value="Unassembled WGS sequence"/>
</dbReference>
<evidence type="ECO:0000313" key="2">
    <source>
        <dbReference type="Proteomes" id="UP000727407"/>
    </source>
</evidence>
<feature type="non-terminal residue" evidence="1">
    <location>
        <position position="61"/>
    </location>
</feature>
<keyword evidence="2" id="KW-1185">Reference proteome</keyword>
<dbReference type="AlphaFoldDB" id="A0A8J4TUT9"/>
<comment type="caution">
    <text evidence="1">The sequence shown here is derived from an EMBL/GenBank/DDBJ whole genome shotgun (WGS) entry which is preliminary data.</text>
</comment>
<evidence type="ECO:0000313" key="1">
    <source>
        <dbReference type="EMBL" id="KAF5887258.1"/>
    </source>
</evidence>